<feature type="binding site" evidence="6">
    <location>
        <begin position="75"/>
        <end position="77"/>
    </location>
    <ligand>
        <name>substrate</name>
    </ligand>
</feature>
<dbReference type="NCBIfam" id="NF006870">
    <property type="entry name" value="PRK09364.1"/>
    <property type="match status" value="1"/>
</dbReference>
<keyword evidence="5 6" id="KW-0456">Lyase</keyword>
<dbReference type="Pfam" id="PF01967">
    <property type="entry name" value="MoaC"/>
    <property type="match status" value="1"/>
</dbReference>
<dbReference type="PANTHER" id="PTHR22960">
    <property type="entry name" value="MOLYBDOPTERIN COFACTOR SYNTHESIS PROTEIN A"/>
    <property type="match status" value="1"/>
</dbReference>
<evidence type="ECO:0000256" key="6">
    <source>
        <dbReference type="HAMAP-Rule" id="MF_01224"/>
    </source>
</evidence>
<dbReference type="PANTHER" id="PTHR22960:SF29">
    <property type="entry name" value="CYCLIC PYRANOPTERIN MONOPHOSPHATE SYNTHASE"/>
    <property type="match status" value="1"/>
</dbReference>
<comment type="subunit">
    <text evidence="6">Homohexamer; trimer of dimers.</text>
</comment>
<gene>
    <name evidence="6 8" type="primary">moaC</name>
    <name evidence="8" type="ORF">LJD61_03895</name>
</gene>
<comment type="similarity">
    <text evidence="6">Belongs to the MoaC family.</text>
</comment>
<evidence type="ECO:0000256" key="4">
    <source>
        <dbReference type="ARBA" id="ARBA00023150"/>
    </source>
</evidence>
<dbReference type="NCBIfam" id="TIGR00581">
    <property type="entry name" value="moaC"/>
    <property type="match status" value="1"/>
</dbReference>
<evidence type="ECO:0000256" key="1">
    <source>
        <dbReference type="ARBA" id="ARBA00001637"/>
    </source>
</evidence>
<evidence type="ECO:0000313" key="9">
    <source>
        <dbReference type="Proteomes" id="UP001651880"/>
    </source>
</evidence>
<keyword evidence="4 6" id="KW-0501">Molybdenum cofactor biosynthesis</keyword>
<dbReference type="SUPFAM" id="SSF55040">
    <property type="entry name" value="Molybdenum cofactor biosynthesis protein C, MoaC"/>
    <property type="match status" value="1"/>
</dbReference>
<dbReference type="CDD" id="cd01420">
    <property type="entry name" value="MoaC_PE"/>
    <property type="match status" value="1"/>
</dbReference>
<comment type="caution">
    <text evidence="8">The sequence shown here is derived from an EMBL/GenBank/DDBJ whole genome shotgun (WGS) entry which is preliminary data.</text>
</comment>
<protein>
    <recommendedName>
        <fullName evidence="3 6">Cyclic pyranopterin monophosphate synthase</fullName>
        <ecNumber evidence="3 6">4.6.1.17</ecNumber>
    </recommendedName>
    <alternativeName>
        <fullName evidence="6">Molybdenum cofactor biosynthesis protein C</fullName>
    </alternativeName>
</protein>
<evidence type="ECO:0000313" key="8">
    <source>
        <dbReference type="EMBL" id="MCQ1528687.1"/>
    </source>
</evidence>
<dbReference type="InterPro" id="IPR002820">
    <property type="entry name" value="Mopterin_CF_biosynth-C_dom"/>
</dbReference>
<comment type="pathway">
    <text evidence="2 6">Cofactor biosynthesis; molybdopterin biosynthesis.</text>
</comment>
<feature type="active site" evidence="6">
    <location>
        <position position="128"/>
    </location>
</feature>
<dbReference type="Proteomes" id="UP001651880">
    <property type="component" value="Unassembled WGS sequence"/>
</dbReference>
<comment type="catalytic activity">
    <reaction evidence="1 6">
        <text>(8S)-3',8-cyclo-7,8-dihydroguanosine 5'-triphosphate = cyclic pyranopterin phosphate + diphosphate</text>
        <dbReference type="Rhea" id="RHEA:49580"/>
        <dbReference type="ChEBI" id="CHEBI:33019"/>
        <dbReference type="ChEBI" id="CHEBI:59648"/>
        <dbReference type="ChEBI" id="CHEBI:131766"/>
        <dbReference type="EC" id="4.6.1.17"/>
    </reaction>
</comment>
<dbReference type="RefSeq" id="WP_255226203.1">
    <property type="nucleotide sequence ID" value="NZ_JAJEKE010000002.1"/>
</dbReference>
<dbReference type="EMBL" id="JAJEKE010000002">
    <property type="protein sequence ID" value="MCQ1528687.1"/>
    <property type="molecule type" value="Genomic_DNA"/>
</dbReference>
<reference evidence="8 9" key="1">
    <citation type="submission" date="2021-10" db="EMBL/GenBank/DDBJ databases">
        <title>Lutispora strain m25 sp. nov., a thermophilic, non-spore-forming bacterium isolated from a lab-scale methanogenic bioreactor digesting anaerobic sludge.</title>
        <authorList>
            <person name="El Houari A."/>
            <person name="Mcdonald J."/>
        </authorList>
    </citation>
    <scope>NUCLEOTIDE SEQUENCE [LARGE SCALE GENOMIC DNA]</scope>
    <source>
        <strain evidence="9">m25</strain>
    </source>
</reference>
<organism evidence="8 9">
    <name type="scientific">Lutispora saccharofermentans</name>
    <dbReference type="NCBI Taxonomy" id="3024236"/>
    <lineage>
        <taxon>Bacteria</taxon>
        <taxon>Bacillati</taxon>
        <taxon>Bacillota</taxon>
        <taxon>Clostridia</taxon>
        <taxon>Lutisporales</taxon>
        <taxon>Lutisporaceae</taxon>
        <taxon>Lutispora</taxon>
    </lineage>
</organism>
<dbReference type="InterPro" id="IPR023045">
    <property type="entry name" value="MoaC"/>
</dbReference>
<dbReference type="InterPro" id="IPR036522">
    <property type="entry name" value="MoaC_sf"/>
</dbReference>
<dbReference type="EC" id="4.6.1.17" evidence="3 6"/>
<evidence type="ECO:0000256" key="2">
    <source>
        <dbReference type="ARBA" id="ARBA00005046"/>
    </source>
</evidence>
<dbReference type="GO" id="GO:0061799">
    <property type="term" value="F:cyclic pyranopterin monophosphate synthase activity"/>
    <property type="evidence" value="ECO:0007669"/>
    <property type="project" value="UniProtKB-EC"/>
</dbReference>
<comment type="function">
    <text evidence="6">Catalyzes the conversion of (8S)-3',8-cyclo-7,8-dihydroguanosine 5'-triphosphate to cyclic pyranopterin monophosphate (cPMP).</text>
</comment>
<sequence>MERLTHINEKGYAKMMDVTEKEESLREAVARGSVYMKKETIRAVIEGKIKKGDVLSVAQVGGIMGAKSTSVIIPMCHNINIYGADLEFNIDKENCKIDIIATVKTYGVTGVEMEALTAVSIAALTIYDMCKAIDKEMVISDIHLVKKTGGKSGDFYFRDLSSKC</sequence>
<accession>A0ABT1NBQ2</accession>
<name>A0ABT1NBQ2_9FIRM</name>
<evidence type="ECO:0000256" key="5">
    <source>
        <dbReference type="ARBA" id="ARBA00023239"/>
    </source>
</evidence>
<dbReference type="InterPro" id="IPR050105">
    <property type="entry name" value="MoCo_biosynth_MoaA/MoaC"/>
</dbReference>
<evidence type="ECO:0000256" key="3">
    <source>
        <dbReference type="ARBA" id="ARBA00012575"/>
    </source>
</evidence>
<dbReference type="InterPro" id="IPR047594">
    <property type="entry name" value="MoaC_bact/euk"/>
</dbReference>
<dbReference type="HAMAP" id="MF_01224_B">
    <property type="entry name" value="MoaC_B"/>
    <property type="match status" value="1"/>
</dbReference>
<dbReference type="Gene3D" id="3.30.70.640">
    <property type="entry name" value="Molybdopterin cofactor biosynthesis C (MoaC) domain"/>
    <property type="match status" value="1"/>
</dbReference>
<keyword evidence="9" id="KW-1185">Reference proteome</keyword>
<feature type="binding site" evidence="6">
    <location>
        <begin position="113"/>
        <end position="114"/>
    </location>
    <ligand>
        <name>substrate</name>
    </ligand>
</feature>
<evidence type="ECO:0000259" key="7">
    <source>
        <dbReference type="Pfam" id="PF01967"/>
    </source>
</evidence>
<feature type="domain" description="Molybdopterin cofactor biosynthesis C (MoaC)" evidence="7">
    <location>
        <begin position="15"/>
        <end position="150"/>
    </location>
</feature>
<proteinExistence type="inferred from homology"/>